<dbReference type="GO" id="GO:0004672">
    <property type="term" value="F:protein kinase activity"/>
    <property type="evidence" value="ECO:0007669"/>
    <property type="project" value="InterPro"/>
</dbReference>
<feature type="domain" description="Protein kinase" evidence="1">
    <location>
        <begin position="219"/>
        <end position="486"/>
    </location>
</feature>
<dbReference type="PROSITE" id="PS50011">
    <property type="entry name" value="PROTEIN_KINASE_DOM"/>
    <property type="match status" value="1"/>
</dbReference>
<dbReference type="SUPFAM" id="SSF56112">
    <property type="entry name" value="Protein kinase-like (PK-like)"/>
    <property type="match status" value="1"/>
</dbReference>
<gene>
    <name evidence="2" type="ORF">RirG_228420</name>
</gene>
<name>A0A015ILP0_RHIIW</name>
<dbReference type="HOGENOM" id="CLU_000288_7_34_1"/>
<evidence type="ECO:0000313" key="3">
    <source>
        <dbReference type="Proteomes" id="UP000022910"/>
    </source>
</evidence>
<dbReference type="OrthoDB" id="2426162at2759"/>
<dbReference type="InterPro" id="IPR011009">
    <property type="entry name" value="Kinase-like_dom_sf"/>
</dbReference>
<sequence length="531" mass="61449">MILRHKVSFSENVRHQSVRKKLAEKISCFTNRYINLFKKNKPKPIKDKTVPNLTQYNDYDYITQYYDYYPLLSTSRLLQSPSSQYPPPSTSFHLPPTTRQTYTCISPSSPFPLPPRPCQTYTCNPPSSTQLPPPPPWDKREINDENYPQSQKFSLGWCIECGKPFSGMKWCRPCNAAHFYSQTSEWTSWRLGLDNLIIKTQITANNVHSFFEWIPFENFDQVTYLAKGGYSVAHKAIWKQGPITYWDTNTNNWERFGGHEVVLKVIKGSQKNLDEFINELSAHHKFSKKIGHVLRCFGVSRWEDTGDFIVVTSYAKDGNLRQYIRKKVGNFPWIERLITLKDIAKGLEIIHNSGYVHRDLHTGNILRHGSWTMISDLGLTWSQDSVSTDELFGVLEYMAPEILSGGQYSSASDIYSFAMIMYEIASGKIPFHHEEINPSNIIQGYRSEITFATPFIYTELMKSCWESDPKKRPSASFLVKTFDDWIHSKREQLVTIYNSFQDAEDERKNSMTDSIIYIPTIDQTSQLISIK</sequence>
<proteinExistence type="predicted"/>
<dbReference type="InterPro" id="IPR000719">
    <property type="entry name" value="Prot_kinase_dom"/>
</dbReference>
<keyword evidence="3" id="KW-1185">Reference proteome</keyword>
<accession>A0A015ILP0</accession>
<reference evidence="2 3" key="1">
    <citation type="submission" date="2014-02" db="EMBL/GenBank/DDBJ databases">
        <title>Single nucleus genome sequencing reveals high similarity among nuclei of an endomycorrhizal fungus.</title>
        <authorList>
            <person name="Lin K."/>
            <person name="Geurts R."/>
            <person name="Zhang Z."/>
            <person name="Limpens E."/>
            <person name="Saunders D.G."/>
            <person name="Mu D."/>
            <person name="Pang E."/>
            <person name="Cao H."/>
            <person name="Cha H."/>
            <person name="Lin T."/>
            <person name="Zhou Q."/>
            <person name="Shang Y."/>
            <person name="Li Y."/>
            <person name="Ivanov S."/>
            <person name="Sharma T."/>
            <person name="Velzen R.V."/>
            <person name="Ruijter N.D."/>
            <person name="Aanen D.K."/>
            <person name="Win J."/>
            <person name="Kamoun S."/>
            <person name="Bisseling T."/>
            <person name="Huang S."/>
        </authorList>
    </citation>
    <scope>NUCLEOTIDE SEQUENCE [LARGE SCALE GENOMIC DNA]</scope>
    <source>
        <strain evidence="3">DAOM197198w</strain>
    </source>
</reference>
<evidence type="ECO:0000259" key="1">
    <source>
        <dbReference type="PROSITE" id="PS50011"/>
    </source>
</evidence>
<dbReference type="Proteomes" id="UP000022910">
    <property type="component" value="Unassembled WGS sequence"/>
</dbReference>
<dbReference type="PANTHER" id="PTHR23257">
    <property type="entry name" value="SERINE-THREONINE PROTEIN KINASE"/>
    <property type="match status" value="1"/>
</dbReference>
<dbReference type="InterPro" id="IPR001245">
    <property type="entry name" value="Ser-Thr/Tyr_kinase_cat_dom"/>
</dbReference>
<dbReference type="AlphaFoldDB" id="A0A015ILP0"/>
<comment type="caution">
    <text evidence="2">The sequence shown here is derived from an EMBL/GenBank/DDBJ whole genome shotgun (WGS) entry which is preliminary data.</text>
</comment>
<evidence type="ECO:0000313" key="2">
    <source>
        <dbReference type="EMBL" id="EXX55095.1"/>
    </source>
</evidence>
<dbReference type="GO" id="GO:0005524">
    <property type="term" value="F:ATP binding"/>
    <property type="evidence" value="ECO:0007669"/>
    <property type="project" value="InterPro"/>
</dbReference>
<dbReference type="STRING" id="1432141.A0A015ILP0"/>
<dbReference type="Pfam" id="PF07714">
    <property type="entry name" value="PK_Tyr_Ser-Thr"/>
    <property type="match status" value="1"/>
</dbReference>
<dbReference type="InterPro" id="IPR050167">
    <property type="entry name" value="Ser_Thr_protein_kinase"/>
</dbReference>
<dbReference type="EMBL" id="JEMT01028334">
    <property type="protein sequence ID" value="EXX55095.1"/>
    <property type="molecule type" value="Genomic_DNA"/>
</dbReference>
<dbReference type="SMR" id="A0A015ILP0"/>
<protein>
    <submittedName>
        <fullName evidence="2">Cdc15p</fullName>
    </submittedName>
</protein>
<dbReference type="Gene3D" id="1.10.510.10">
    <property type="entry name" value="Transferase(Phosphotransferase) domain 1"/>
    <property type="match status" value="1"/>
</dbReference>
<organism evidence="2 3">
    <name type="scientific">Rhizophagus irregularis (strain DAOM 197198w)</name>
    <name type="common">Glomus intraradices</name>
    <dbReference type="NCBI Taxonomy" id="1432141"/>
    <lineage>
        <taxon>Eukaryota</taxon>
        <taxon>Fungi</taxon>
        <taxon>Fungi incertae sedis</taxon>
        <taxon>Mucoromycota</taxon>
        <taxon>Glomeromycotina</taxon>
        <taxon>Glomeromycetes</taxon>
        <taxon>Glomerales</taxon>
        <taxon>Glomeraceae</taxon>
        <taxon>Rhizophagus</taxon>
    </lineage>
</organism>